<evidence type="ECO:0000313" key="7">
    <source>
        <dbReference type="EMBL" id="RKE91448.1"/>
    </source>
</evidence>
<dbReference type="EMBL" id="NIBT01000024">
    <property type="protein sequence ID" value="PHM22572.1"/>
    <property type="molecule type" value="Genomic_DNA"/>
</dbReference>
<dbReference type="InterPro" id="IPR034981">
    <property type="entry name" value="Imelysin-like_EfeO/Algp7"/>
</dbReference>
<dbReference type="InterPro" id="IPR018976">
    <property type="entry name" value="Imelysin-like"/>
</dbReference>
<dbReference type="CDD" id="cd14656">
    <property type="entry name" value="Imelysin-like_EfeO"/>
    <property type="match status" value="1"/>
</dbReference>
<evidence type="ECO:0000313" key="6">
    <source>
        <dbReference type="EMBL" id="PHM22572.1"/>
    </source>
</evidence>
<name>A0A2D0ILB8_9GAMM</name>
<dbReference type="PANTHER" id="PTHR39192">
    <property type="entry name" value="IRON UPTAKE SYSTEM COMPONENT EFEO"/>
    <property type="match status" value="1"/>
</dbReference>
<feature type="domain" description="Imelysin-like" evidence="5">
    <location>
        <begin position="64"/>
        <end position="280"/>
    </location>
</feature>
<organism evidence="6 8">
    <name type="scientific">Xenorhabdus ehlersii</name>
    <dbReference type="NCBI Taxonomy" id="290111"/>
    <lineage>
        <taxon>Bacteria</taxon>
        <taxon>Pseudomonadati</taxon>
        <taxon>Pseudomonadota</taxon>
        <taxon>Gammaproteobacteria</taxon>
        <taxon>Enterobacterales</taxon>
        <taxon>Morganellaceae</taxon>
        <taxon>Xenorhabdus</taxon>
    </lineage>
</organism>
<evidence type="ECO:0000313" key="8">
    <source>
        <dbReference type="Proteomes" id="UP000225605"/>
    </source>
</evidence>
<comment type="subcellular location">
    <subcellularLocation>
        <location evidence="1">Cell envelope</location>
    </subcellularLocation>
</comment>
<gene>
    <name evidence="7" type="ORF">BDE27_1670</name>
    <name evidence="6" type="ORF">Xehl_03583</name>
</gene>
<reference evidence="7 9" key="2">
    <citation type="submission" date="2018-09" db="EMBL/GenBank/DDBJ databases">
        <title>Genomic Encyclopedia of Archaeal and Bacterial Type Strains, Phase II (KMG-II): from individual species to whole genera.</title>
        <authorList>
            <person name="Goeker M."/>
        </authorList>
    </citation>
    <scope>NUCLEOTIDE SEQUENCE [LARGE SCALE GENOMIC DNA]</scope>
    <source>
        <strain evidence="7 9">DSM 16337</strain>
    </source>
</reference>
<dbReference type="RefSeq" id="WP_099133740.1">
    <property type="nucleotide sequence ID" value="NZ_CAWNOJ010000036.1"/>
</dbReference>
<feature type="signal peptide" evidence="4">
    <location>
        <begin position="1"/>
        <end position="22"/>
    </location>
</feature>
<evidence type="ECO:0000256" key="4">
    <source>
        <dbReference type="SAM" id="SignalP"/>
    </source>
</evidence>
<dbReference type="Pfam" id="PF09375">
    <property type="entry name" value="Peptidase_M75"/>
    <property type="match status" value="1"/>
</dbReference>
<proteinExistence type="inferred from homology"/>
<feature type="chain" id="PRO_5012813204" evidence="4">
    <location>
        <begin position="23"/>
        <end position="299"/>
    </location>
</feature>
<keyword evidence="3 4" id="KW-0732">Signal</keyword>
<evidence type="ECO:0000259" key="5">
    <source>
        <dbReference type="Pfam" id="PF09375"/>
    </source>
</evidence>
<dbReference type="OrthoDB" id="7348379at2"/>
<evidence type="ECO:0000256" key="3">
    <source>
        <dbReference type="ARBA" id="ARBA00022729"/>
    </source>
</evidence>
<dbReference type="GO" id="GO:0030313">
    <property type="term" value="C:cell envelope"/>
    <property type="evidence" value="ECO:0007669"/>
    <property type="project" value="UniProtKB-SubCell"/>
</dbReference>
<evidence type="ECO:0000256" key="1">
    <source>
        <dbReference type="ARBA" id="ARBA00004196"/>
    </source>
</evidence>
<dbReference type="InterPro" id="IPR050894">
    <property type="entry name" value="EfeM/EfeO_iron_uptake"/>
</dbReference>
<dbReference type="PANTHER" id="PTHR39192:SF1">
    <property type="entry name" value="IRON UPTAKE SYSTEM COMPONENT EFEO"/>
    <property type="match status" value="1"/>
</dbReference>
<dbReference type="Proteomes" id="UP000225605">
    <property type="component" value="Unassembled WGS sequence"/>
</dbReference>
<evidence type="ECO:0000256" key="2">
    <source>
        <dbReference type="ARBA" id="ARBA00005989"/>
    </source>
</evidence>
<comment type="similarity">
    <text evidence="2">Belongs to the EfeM/EfeO family.</text>
</comment>
<dbReference type="Proteomes" id="UP000283568">
    <property type="component" value="Unassembled WGS sequence"/>
</dbReference>
<dbReference type="AlphaFoldDB" id="A0A2D0ILB8"/>
<sequence length="299" mass="33582">MLRNMLRMTVSLLLLLSLGAEAEKYRAGLPNTGNEIVIAKGDIPTPTQYQPMIAVYMKMMGVQVAAIEAQLITLQRALNAGNWQAAQQAYIQAHYDYETIRAVVVVFGHADRVINPHASYFLKQERDPKFIGFHRVEYALFSTNDKSDALAATQALLHNVQDLKQRVAVETLPIAKLVQSADDSIELILETKLGGDENRYSRSDLADIAANLQGARWIVNGLVPFLSPEIVTSLNTQFDALDSVMANYRSAQKQYFRYEQLSPQDKHTLYAQLTQLAETLSGLRAALKIDVYYKYRNEP</sequence>
<comment type="caution">
    <text evidence="6">The sequence shown here is derived from an EMBL/GenBank/DDBJ whole genome shotgun (WGS) entry which is preliminary data.</text>
</comment>
<protein>
    <submittedName>
        <fullName evidence="6">Ferrous iron transporter</fullName>
    </submittedName>
    <submittedName>
        <fullName evidence="7">Iron uptake system component EfeO</fullName>
    </submittedName>
</protein>
<reference evidence="6 8" key="1">
    <citation type="journal article" date="2017" name="Nat. Microbiol.">
        <title>Natural product diversity associated with the nematode symbionts Photorhabdus and Xenorhabdus.</title>
        <authorList>
            <person name="Tobias N.J."/>
            <person name="Wolff H."/>
            <person name="Djahanschiri B."/>
            <person name="Grundmann F."/>
            <person name="Kronenwerth M."/>
            <person name="Shi Y.M."/>
            <person name="Simonyi S."/>
            <person name="Grun P."/>
            <person name="Shapiro-Ilan D."/>
            <person name="Pidot S.J."/>
            <person name="Stinear T.P."/>
            <person name="Ebersberger I."/>
            <person name="Bode H.B."/>
        </authorList>
    </citation>
    <scope>NUCLEOTIDE SEQUENCE [LARGE SCALE GENOMIC DNA]</scope>
    <source>
        <strain evidence="6 8">DSM 16337</strain>
    </source>
</reference>
<dbReference type="InterPro" id="IPR038352">
    <property type="entry name" value="Imelysin_sf"/>
</dbReference>
<dbReference type="Gene3D" id="1.20.1420.20">
    <property type="entry name" value="M75 peptidase, HXXE motif"/>
    <property type="match status" value="1"/>
</dbReference>
<keyword evidence="9" id="KW-1185">Reference proteome</keyword>
<dbReference type="EMBL" id="RAQI01000002">
    <property type="protein sequence ID" value="RKE91448.1"/>
    <property type="molecule type" value="Genomic_DNA"/>
</dbReference>
<evidence type="ECO:0000313" key="9">
    <source>
        <dbReference type="Proteomes" id="UP000283568"/>
    </source>
</evidence>
<accession>A0A2D0ILB8</accession>